<evidence type="ECO:0000256" key="1">
    <source>
        <dbReference type="ARBA" id="ARBA00004651"/>
    </source>
</evidence>
<evidence type="ECO:0000313" key="9">
    <source>
        <dbReference type="Proteomes" id="UP000033566"/>
    </source>
</evidence>
<comment type="similarity">
    <text evidence="2">Belongs to the auxin efflux carrier (TC 2.A.69) family.</text>
</comment>
<evidence type="ECO:0000256" key="2">
    <source>
        <dbReference type="ARBA" id="ARBA00010145"/>
    </source>
</evidence>
<accession>A0A0F6T9N2</accession>
<reference evidence="8 9" key="1">
    <citation type="journal article" date="2015" name="Genome Announc.">
        <title>Complete Genome Sequence of Corynebacterium camporealensis DSM 44610, Isolated from the Milk of a Manchega Sheep with Subclinical Mastitis.</title>
        <authorList>
            <person name="Ruckert C."/>
            <person name="Albersmeier A."/>
            <person name="Winkler A."/>
            <person name="Tauch A."/>
        </authorList>
    </citation>
    <scope>NUCLEOTIDE SEQUENCE [LARGE SCALE GENOMIC DNA]</scope>
    <source>
        <strain evidence="8 9">DSM 44610</strain>
    </source>
</reference>
<dbReference type="PANTHER" id="PTHR36838:SF1">
    <property type="entry name" value="SLR1864 PROTEIN"/>
    <property type="match status" value="1"/>
</dbReference>
<evidence type="ECO:0000256" key="5">
    <source>
        <dbReference type="ARBA" id="ARBA00022692"/>
    </source>
</evidence>
<evidence type="ECO:0000256" key="4">
    <source>
        <dbReference type="ARBA" id="ARBA00022475"/>
    </source>
</evidence>
<keyword evidence="5" id="KW-0812">Transmembrane</keyword>
<evidence type="ECO:0000313" key="8">
    <source>
        <dbReference type="EMBL" id="AKE38269.1"/>
    </source>
</evidence>
<dbReference type="EMBL" id="CP011311">
    <property type="protein sequence ID" value="AKE38269.1"/>
    <property type="molecule type" value="Genomic_DNA"/>
</dbReference>
<dbReference type="Gene3D" id="1.20.1530.20">
    <property type="match status" value="1"/>
</dbReference>
<dbReference type="InterPro" id="IPR004776">
    <property type="entry name" value="Mem_transp_PIN-like"/>
</dbReference>
<name>A0A0F6T9N2_9CORY</name>
<dbReference type="PATRIC" id="fig|161896.4.peg.281"/>
<dbReference type="AlphaFoldDB" id="A0A0F6T9N2"/>
<sequence>MLGVITGFAIILAVIFVGWILAQTKVISTDRERLVLNRVAFYAATPALLFSSVARSETGVLLSPVILVVIGATVVIAAIYAVFFWRRGLADVATGAAAASYFNSVNIGLPVSTYVLGDATYAIPVVFIQMVVFTPLILGALGGNSLLSGIKTGLLSPMVVASVLGFIVAWQDWTVPDPVMEPIALLGGASIPMILVSFGASLKTSGILSDAESRPATITATVLKLVGMPAIAFIIALVAGLSEDHMYAAVILCALPTAQQVYNYAATFQRSTAVARDTVFLTTFASLPVMLLIAFLFGR</sequence>
<comment type="subcellular location">
    <subcellularLocation>
        <location evidence="1">Cell membrane</location>
        <topology evidence="1">Multi-pass membrane protein</topology>
    </subcellularLocation>
</comment>
<dbReference type="OrthoDB" id="5405318at2"/>
<dbReference type="GO" id="GO:0005886">
    <property type="term" value="C:plasma membrane"/>
    <property type="evidence" value="ECO:0007669"/>
    <property type="project" value="UniProtKB-SubCell"/>
</dbReference>
<dbReference type="InterPro" id="IPR038770">
    <property type="entry name" value="Na+/solute_symporter_sf"/>
</dbReference>
<dbReference type="KEGG" id="ccj:UL81_01420"/>
<proteinExistence type="inferred from homology"/>
<dbReference type="GO" id="GO:0055085">
    <property type="term" value="P:transmembrane transport"/>
    <property type="evidence" value="ECO:0007669"/>
    <property type="project" value="InterPro"/>
</dbReference>
<keyword evidence="6" id="KW-1133">Transmembrane helix</keyword>
<evidence type="ECO:0000256" key="7">
    <source>
        <dbReference type="ARBA" id="ARBA00023136"/>
    </source>
</evidence>
<keyword evidence="3" id="KW-0813">Transport</keyword>
<dbReference type="Proteomes" id="UP000033566">
    <property type="component" value="Chromosome"/>
</dbReference>
<dbReference type="Pfam" id="PF03547">
    <property type="entry name" value="Mem_trans"/>
    <property type="match status" value="2"/>
</dbReference>
<organism evidence="8 9">
    <name type="scientific">Corynebacterium camporealensis</name>
    <dbReference type="NCBI Taxonomy" id="161896"/>
    <lineage>
        <taxon>Bacteria</taxon>
        <taxon>Bacillati</taxon>
        <taxon>Actinomycetota</taxon>
        <taxon>Actinomycetes</taxon>
        <taxon>Mycobacteriales</taxon>
        <taxon>Corynebacteriaceae</taxon>
        <taxon>Corynebacterium</taxon>
    </lineage>
</organism>
<keyword evidence="4" id="KW-1003">Cell membrane</keyword>
<protein>
    <submittedName>
        <fullName evidence="8">Putative permease</fullName>
    </submittedName>
</protein>
<evidence type="ECO:0000256" key="6">
    <source>
        <dbReference type="ARBA" id="ARBA00022989"/>
    </source>
</evidence>
<dbReference type="PANTHER" id="PTHR36838">
    <property type="entry name" value="AUXIN EFFLUX CARRIER FAMILY PROTEIN"/>
    <property type="match status" value="1"/>
</dbReference>
<dbReference type="STRING" id="161896.UL81_01420"/>
<keyword evidence="7" id="KW-0472">Membrane</keyword>
<gene>
    <name evidence="8" type="ORF">UL81_01420</name>
</gene>
<dbReference type="RefSeq" id="WP_035106467.1">
    <property type="nucleotide sequence ID" value="NZ_CP011311.1"/>
</dbReference>
<dbReference type="HOGENOM" id="CLU_056175_2_2_11"/>
<keyword evidence="9" id="KW-1185">Reference proteome</keyword>
<evidence type="ECO:0000256" key="3">
    <source>
        <dbReference type="ARBA" id="ARBA00022448"/>
    </source>
</evidence>